<dbReference type="AlphaFoldDB" id="A0A8S1EPJ6"/>
<evidence type="ECO:0000313" key="3">
    <source>
        <dbReference type="Proteomes" id="UP000494206"/>
    </source>
</evidence>
<keyword evidence="3" id="KW-1185">Reference proteome</keyword>
<protein>
    <recommendedName>
        <fullName evidence="1">Domain of unknown function DX domain-containing protein</fullName>
    </recommendedName>
</protein>
<dbReference type="InterPro" id="IPR002593">
    <property type="entry name" value="DX"/>
</dbReference>
<dbReference type="PANTHER" id="PTHR35373:SF2">
    <property type="entry name" value="PROTEIN DPCD"/>
    <property type="match status" value="1"/>
</dbReference>
<accession>A0A8S1EPJ6</accession>
<comment type="caution">
    <text evidence="2">The sequence shown here is derived from an EMBL/GenBank/DDBJ whole genome shotgun (WGS) entry which is preliminary data.</text>
</comment>
<reference evidence="2 3" key="1">
    <citation type="submission" date="2020-04" db="EMBL/GenBank/DDBJ databases">
        <authorList>
            <person name="Laetsch R D."/>
            <person name="Stevens L."/>
            <person name="Kumar S."/>
            <person name="Blaxter L. M."/>
        </authorList>
    </citation>
    <scope>NUCLEOTIDE SEQUENCE [LARGE SCALE GENOMIC DNA]</scope>
</reference>
<evidence type="ECO:0000313" key="2">
    <source>
        <dbReference type="EMBL" id="CAB3402786.1"/>
    </source>
</evidence>
<feature type="domain" description="Domain of unknown function DX" evidence="1">
    <location>
        <begin position="275"/>
        <end position="347"/>
    </location>
</feature>
<name>A0A8S1EPJ6_9PELO</name>
<gene>
    <name evidence="2" type="ORF">CBOVIS_LOCUS5355</name>
</gene>
<dbReference type="Pfam" id="PF01666">
    <property type="entry name" value="DX"/>
    <property type="match status" value="1"/>
</dbReference>
<dbReference type="Proteomes" id="UP000494206">
    <property type="component" value="Unassembled WGS sequence"/>
</dbReference>
<dbReference type="EMBL" id="CADEPM010000003">
    <property type="protein sequence ID" value="CAB3402786.1"/>
    <property type="molecule type" value="Genomic_DNA"/>
</dbReference>
<evidence type="ECO:0000259" key="1">
    <source>
        <dbReference type="Pfam" id="PF01666"/>
    </source>
</evidence>
<dbReference type="OrthoDB" id="5511455at2759"/>
<proteinExistence type="predicted"/>
<sequence>MANEIRVFLQTKQGQDIIRRQKTAHSLPFEPDAIYFDHFVSVRPTCLVVKKFFLPSEIAYEISWDKIKEINYNPQANEDRTRIKAKGMDVEGRWWAVDALRVYEREFPLYNIRMKADTKPSKIGFSVVDLGKFLTACRPLLNFKYRTSGNLPILSQDRKHNAVYCDFHKDCNGLHEYCLRRNGMLVDTKTKTPTPFTKYGVCVSFPNACKDSQGVFSFAFRSPVTGGECAHPEQCTHPFPGAKQLTLCADAQHELPYIGKLQLEEKNDLIEPIVTRTKCHPLLPIGKANLAFCYERLGRIAKLGRYHYRTKVKVRKTSKKCEINRDCGSPEMVCVTVDSVGRCFHNPFVRFQRSSLTSAFLETACRLLLSDMVGYADSFIGIGDNVFPGNGWVWHSWLS</sequence>
<dbReference type="PANTHER" id="PTHR35373">
    <property type="entry name" value="PROTEIN CBG16894"/>
    <property type="match status" value="1"/>
</dbReference>
<organism evidence="2 3">
    <name type="scientific">Caenorhabditis bovis</name>
    <dbReference type="NCBI Taxonomy" id="2654633"/>
    <lineage>
        <taxon>Eukaryota</taxon>
        <taxon>Metazoa</taxon>
        <taxon>Ecdysozoa</taxon>
        <taxon>Nematoda</taxon>
        <taxon>Chromadorea</taxon>
        <taxon>Rhabditida</taxon>
        <taxon>Rhabditina</taxon>
        <taxon>Rhabditomorpha</taxon>
        <taxon>Rhabditoidea</taxon>
        <taxon>Rhabditidae</taxon>
        <taxon>Peloderinae</taxon>
        <taxon>Caenorhabditis</taxon>
    </lineage>
</organism>